<reference evidence="8" key="1">
    <citation type="submission" date="2021-11" db="EMBL/GenBank/DDBJ databases">
        <title>Vibrio ZSDE26 sp. nov. and Vibrio ZSDZ34 sp. nov., isolated from coastal seawater in Qingdao.</title>
        <authorList>
            <person name="Zhang P."/>
        </authorList>
    </citation>
    <scope>NUCLEOTIDE SEQUENCE</scope>
    <source>
        <strain evidence="8">ZSDZ34</strain>
    </source>
</reference>
<keyword evidence="8" id="KW-0547">Nucleotide-binding</keyword>
<comment type="subcellular location">
    <subcellularLocation>
        <location evidence="1">Cell membrane</location>
        <topology evidence="1">Multi-pass membrane protein</topology>
    </subcellularLocation>
</comment>
<dbReference type="GO" id="GO:0005886">
    <property type="term" value="C:plasma membrane"/>
    <property type="evidence" value="ECO:0007669"/>
    <property type="project" value="UniProtKB-SubCell"/>
</dbReference>
<keyword evidence="8" id="KW-0067">ATP-binding</keyword>
<gene>
    <name evidence="8" type="ORF">LNL84_06735</name>
</gene>
<evidence type="ECO:0000259" key="7">
    <source>
        <dbReference type="PROSITE" id="PS50929"/>
    </source>
</evidence>
<dbReference type="PROSITE" id="PS50929">
    <property type="entry name" value="ABC_TM1F"/>
    <property type="match status" value="1"/>
</dbReference>
<feature type="transmembrane region" description="Helical" evidence="5">
    <location>
        <begin position="174"/>
        <end position="194"/>
    </location>
</feature>
<keyword evidence="2 5" id="KW-0812">Transmembrane</keyword>
<dbReference type="PANTHER" id="PTHR43394:SF1">
    <property type="entry name" value="ATP-BINDING CASSETTE SUB-FAMILY B MEMBER 10, MITOCHONDRIAL"/>
    <property type="match status" value="1"/>
</dbReference>
<dbReference type="InterPro" id="IPR027417">
    <property type="entry name" value="P-loop_NTPase"/>
</dbReference>
<feature type="transmembrane region" description="Helical" evidence="5">
    <location>
        <begin position="363"/>
        <end position="384"/>
    </location>
</feature>
<name>A0A9X1WHA8_9VIBR</name>
<dbReference type="InterPro" id="IPR036640">
    <property type="entry name" value="ABC1_TM_sf"/>
</dbReference>
<dbReference type="Proteomes" id="UP001139488">
    <property type="component" value="Unassembled WGS sequence"/>
</dbReference>
<dbReference type="GO" id="GO:0015421">
    <property type="term" value="F:ABC-type oligopeptide transporter activity"/>
    <property type="evidence" value="ECO:0007669"/>
    <property type="project" value="TreeGrafter"/>
</dbReference>
<dbReference type="RefSeq" id="WP_244356147.1">
    <property type="nucleotide sequence ID" value="NZ_JAJNNZ010000004.1"/>
</dbReference>
<dbReference type="InterPro" id="IPR011527">
    <property type="entry name" value="ABC1_TM_dom"/>
</dbReference>
<evidence type="ECO:0000256" key="4">
    <source>
        <dbReference type="ARBA" id="ARBA00023136"/>
    </source>
</evidence>
<dbReference type="PANTHER" id="PTHR43394">
    <property type="entry name" value="ATP-DEPENDENT PERMEASE MDL1, MITOCHONDRIAL"/>
    <property type="match status" value="1"/>
</dbReference>
<accession>A0A9X1WHA8</accession>
<evidence type="ECO:0000256" key="2">
    <source>
        <dbReference type="ARBA" id="ARBA00022692"/>
    </source>
</evidence>
<evidence type="ECO:0000256" key="1">
    <source>
        <dbReference type="ARBA" id="ARBA00004651"/>
    </source>
</evidence>
<feature type="transmembrane region" description="Helical" evidence="5">
    <location>
        <begin position="261"/>
        <end position="290"/>
    </location>
</feature>
<dbReference type="SUPFAM" id="SSF52540">
    <property type="entry name" value="P-loop containing nucleoside triphosphate hydrolases"/>
    <property type="match status" value="1"/>
</dbReference>
<dbReference type="Pfam" id="PF00005">
    <property type="entry name" value="ABC_tran"/>
    <property type="match status" value="1"/>
</dbReference>
<proteinExistence type="predicted"/>
<feature type="transmembrane region" description="Helical" evidence="5">
    <location>
        <begin position="140"/>
        <end position="162"/>
    </location>
</feature>
<dbReference type="Gene3D" id="3.40.50.300">
    <property type="entry name" value="P-loop containing nucleotide triphosphate hydrolases"/>
    <property type="match status" value="1"/>
</dbReference>
<evidence type="ECO:0000313" key="9">
    <source>
        <dbReference type="Proteomes" id="UP001139488"/>
    </source>
</evidence>
<organism evidence="8 9">
    <name type="scientific">Vibrio gelatinilyticus</name>
    <dbReference type="NCBI Taxonomy" id="2893468"/>
    <lineage>
        <taxon>Bacteria</taxon>
        <taxon>Pseudomonadati</taxon>
        <taxon>Pseudomonadota</taxon>
        <taxon>Gammaproteobacteria</taxon>
        <taxon>Vibrionales</taxon>
        <taxon>Vibrionaceae</taxon>
        <taxon>Vibrio</taxon>
    </lineage>
</organism>
<dbReference type="Gene3D" id="1.20.1560.10">
    <property type="entry name" value="ABC transporter type 1, transmembrane domain"/>
    <property type="match status" value="1"/>
</dbReference>
<keyword evidence="3 5" id="KW-1133">Transmembrane helix</keyword>
<dbReference type="GO" id="GO:0005524">
    <property type="term" value="F:ATP binding"/>
    <property type="evidence" value="ECO:0007669"/>
    <property type="project" value="UniProtKB-KW"/>
</dbReference>
<dbReference type="InterPro" id="IPR039421">
    <property type="entry name" value="Type_1_exporter"/>
</dbReference>
<dbReference type="GO" id="GO:0016887">
    <property type="term" value="F:ATP hydrolysis activity"/>
    <property type="evidence" value="ECO:0007669"/>
    <property type="project" value="InterPro"/>
</dbReference>
<feature type="domain" description="ABC transmembrane type-1" evidence="7">
    <location>
        <begin position="140"/>
        <end position="419"/>
    </location>
</feature>
<feature type="domain" description="ABC transporter" evidence="6">
    <location>
        <begin position="453"/>
        <end position="692"/>
    </location>
</feature>
<evidence type="ECO:0000256" key="5">
    <source>
        <dbReference type="SAM" id="Phobius"/>
    </source>
</evidence>
<dbReference type="Pfam" id="PF00664">
    <property type="entry name" value="ABC_membrane"/>
    <property type="match status" value="1"/>
</dbReference>
<dbReference type="EMBL" id="JAJNNZ010000004">
    <property type="protein sequence ID" value="MCJ2376529.1"/>
    <property type="molecule type" value="Genomic_DNA"/>
</dbReference>
<dbReference type="PROSITE" id="PS50893">
    <property type="entry name" value="ABC_TRANSPORTER_2"/>
    <property type="match status" value="1"/>
</dbReference>
<keyword evidence="4 5" id="KW-0472">Membrane</keyword>
<sequence>MTKLAVSALDSLRALDVNSNVDIFAHQWVKQHGIADLDDYFTLLDRLNIPYHLETLPDQVIKSEHRVIVVASPQTIAIYRHNGHYFEKYESGSGFVQSDEPFYIDAKSVAIVLENVPAERPDPDWVGSRLFAFKAVIPKLLLASFFANLFALSIPFITMSIYDHVIGGDAGHELNGIAIGAILLFTMLWILRVVRNQTLTSVSSRISREISNALVKKLLTNSYHVTKNTPRSLQINQLSFGDRISGVLTGTLGNTLFDLPFVLLFLIAIGFLGGWLVIVPIISLTLYYLIASRSIKKSVIRANQSTIAGTNRQTMIAELSSNLGYLRTSKAYSGWQERFNKANQLATKNGFLQASHQAKFTSVYYLIGVLSTLAVIGLGIELIFQNVMTPGGLIATMMLISRVTGPAQTLSNSALRLQQLNQTQSQINRTLTINSEETFRFQHHDLAEHAPTIELDQITLRYPNQSKPALSAINAVIEAGDIIAITGPSNSGKTSLIQTLACLQPVQNGTVNINGINLSQYAPVLFRNWLFYQAAHPEVLLFDIRSWFSDNSSISDAEIVKAIDKVGGRAWFDSLENGLDCKLSELWPQNSYDLLSNYEAKMLISAKAVACQYPLYLFDCPVHDSSPESIQWFSDFLLSRKGASTIIYTSQDPNIIKLANKVMVLDQGSVAYFGPFGDEPQAASKEFQQQEVPSNE</sequence>
<dbReference type="AlphaFoldDB" id="A0A9X1WHA8"/>
<evidence type="ECO:0000256" key="3">
    <source>
        <dbReference type="ARBA" id="ARBA00022989"/>
    </source>
</evidence>
<keyword evidence="9" id="KW-1185">Reference proteome</keyword>
<evidence type="ECO:0000259" key="6">
    <source>
        <dbReference type="PROSITE" id="PS50893"/>
    </source>
</evidence>
<comment type="caution">
    <text evidence="8">The sequence shown here is derived from an EMBL/GenBank/DDBJ whole genome shotgun (WGS) entry which is preliminary data.</text>
</comment>
<evidence type="ECO:0000313" key="8">
    <source>
        <dbReference type="EMBL" id="MCJ2376529.1"/>
    </source>
</evidence>
<protein>
    <submittedName>
        <fullName evidence="8">ATP-binding cassette domain-containing protein</fullName>
    </submittedName>
</protein>
<dbReference type="SUPFAM" id="SSF90123">
    <property type="entry name" value="ABC transporter transmembrane region"/>
    <property type="match status" value="1"/>
</dbReference>
<dbReference type="InterPro" id="IPR003439">
    <property type="entry name" value="ABC_transporter-like_ATP-bd"/>
</dbReference>